<organism evidence="2 3">
    <name type="scientific">Agromyces neolithicus</name>
    <dbReference type="NCBI Taxonomy" id="269420"/>
    <lineage>
        <taxon>Bacteria</taxon>
        <taxon>Bacillati</taxon>
        <taxon>Actinomycetota</taxon>
        <taxon>Actinomycetes</taxon>
        <taxon>Micrococcales</taxon>
        <taxon>Microbacteriaceae</taxon>
        <taxon>Agromyces</taxon>
    </lineage>
</organism>
<gene>
    <name evidence="2" type="ORF">GCM10009749_22170</name>
</gene>
<dbReference type="Proteomes" id="UP001500002">
    <property type="component" value="Unassembled WGS sequence"/>
</dbReference>
<keyword evidence="3" id="KW-1185">Reference proteome</keyword>
<accession>A0ABP4YF51</accession>
<evidence type="ECO:0000313" key="2">
    <source>
        <dbReference type="EMBL" id="GAA1812498.1"/>
    </source>
</evidence>
<dbReference type="EMBL" id="BAAANJ010000007">
    <property type="protein sequence ID" value="GAA1812498.1"/>
    <property type="molecule type" value="Genomic_DNA"/>
</dbReference>
<name>A0ABP4YF51_9MICO</name>
<protein>
    <submittedName>
        <fullName evidence="2">Uncharacterized protein</fullName>
    </submittedName>
</protein>
<reference evidence="3" key="1">
    <citation type="journal article" date="2019" name="Int. J. Syst. Evol. Microbiol.">
        <title>The Global Catalogue of Microorganisms (GCM) 10K type strain sequencing project: providing services to taxonomists for standard genome sequencing and annotation.</title>
        <authorList>
            <consortium name="The Broad Institute Genomics Platform"/>
            <consortium name="The Broad Institute Genome Sequencing Center for Infectious Disease"/>
            <person name="Wu L."/>
            <person name="Ma J."/>
        </authorList>
    </citation>
    <scope>NUCLEOTIDE SEQUENCE [LARGE SCALE GENOMIC DNA]</scope>
    <source>
        <strain evidence="3">JCM 14322</strain>
    </source>
</reference>
<evidence type="ECO:0000256" key="1">
    <source>
        <dbReference type="SAM" id="MobiDB-lite"/>
    </source>
</evidence>
<comment type="caution">
    <text evidence="2">The sequence shown here is derived from an EMBL/GenBank/DDBJ whole genome shotgun (WGS) entry which is preliminary data.</text>
</comment>
<proteinExistence type="predicted"/>
<feature type="compositionally biased region" description="Basic and acidic residues" evidence="1">
    <location>
        <begin position="75"/>
        <end position="84"/>
    </location>
</feature>
<evidence type="ECO:0000313" key="3">
    <source>
        <dbReference type="Proteomes" id="UP001500002"/>
    </source>
</evidence>
<sequence length="364" mass="37546">MNSAKSWRSVPRRRVWVIAAVVAMLVVAGGATAIAVTVSANNAAAERAEEAAAAKKAEQEEEAAAERLAQAQDEASDKQREGEALHTVSQAYANEEDRLSLRNALDVLAVLVNPRGGGAATADDLEAATGAVAKAIAAVGQPPSPVKLVCGNLEAGVDFAVRTVPLRPDGSGEYADLWASQLRCDTGMTGDPVPETAAVQSPLQKAAVAAAMAAGYGENHKVDAEILYAVYEGCGAAGAGSYYGDTAAMSDAQAKEVAAYLTLCPDHPDAPKWRAAIGAGKQALEAEANGTRVAPGGTYPIPSQVATGTFVAENVENCYWETRDGNGDILDNNFVIAAPRVVAEVGAGAVVFTTEGACGYWTRR</sequence>
<feature type="region of interest" description="Disordered" evidence="1">
    <location>
        <begin position="52"/>
        <end position="84"/>
    </location>
</feature>
<dbReference type="RefSeq" id="WP_344296154.1">
    <property type="nucleotide sequence ID" value="NZ_BAAANJ010000007.1"/>
</dbReference>